<evidence type="ECO:0000313" key="3">
    <source>
        <dbReference type="EMBL" id="CEO88834.1"/>
    </source>
</evidence>
<keyword evidence="4" id="KW-1185">Reference proteome</keyword>
<protein>
    <submittedName>
        <fullName evidence="3">Integrase catalytic region</fullName>
    </submittedName>
</protein>
<dbReference type="Pfam" id="PF09299">
    <property type="entry name" value="Mu-transpos_C"/>
    <property type="match status" value="1"/>
</dbReference>
<sequence length="140" mass="16094">MKRVPISELTDIFLWEENRKVDKTGCVHVFGNIYEVPCELSGEKVKLRFDPFDLSVIQVWFDGKRFPDAIPLDLHRSVHKRVKTKPSESIQEIEPSPGEVNTGELSFFHLAEEKQREGWKSIPLTFAPKPDESRGDEDGN</sequence>
<evidence type="ECO:0000256" key="1">
    <source>
        <dbReference type="SAM" id="MobiDB-lite"/>
    </source>
</evidence>
<dbReference type="EMBL" id="CDRZ01000194">
    <property type="protein sequence ID" value="CEO88834.1"/>
    <property type="molecule type" value="Genomic_DNA"/>
</dbReference>
<dbReference type="InterPro" id="IPR015378">
    <property type="entry name" value="Transposase-like_Mu_C"/>
</dbReference>
<dbReference type="AlphaFoldDB" id="A0A0B7ME32"/>
<feature type="compositionally biased region" description="Basic and acidic residues" evidence="1">
    <location>
        <begin position="129"/>
        <end position="140"/>
    </location>
</feature>
<dbReference type="Proteomes" id="UP000046155">
    <property type="component" value="Unassembled WGS sequence"/>
</dbReference>
<reference evidence="4" key="1">
    <citation type="submission" date="2015-01" db="EMBL/GenBank/DDBJ databases">
        <authorList>
            <person name="Manzoor Shahid"/>
            <person name="Zubair Saima"/>
        </authorList>
    </citation>
    <scope>NUCLEOTIDE SEQUENCE [LARGE SCALE GENOMIC DNA]</scope>
    <source>
        <strain evidence="4">Sp3</strain>
    </source>
</reference>
<feature type="region of interest" description="Disordered" evidence="1">
    <location>
        <begin position="114"/>
        <end position="140"/>
    </location>
</feature>
<name>A0A0B7ME32_9FIRM</name>
<feature type="domain" description="Transposase-like Mu C-terminal" evidence="2">
    <location>
        <begin position="11"/>
        <end position="66"/>
    </location>
</feature>
<accession>A0A0B7ME32</accession>
<evidence type="ECO:0000259" key="2">
    <source>
        <dbReference type="Pfam" id="PF09299"/>
    </source>
</evidence>
<organism evidence="3 4">
    <name type="scientific">Syntrophaceticus schinkii</name>
    <dbReference type="NCBI Taxonomy" id="499207"/>
    <lineage>
        <taxon>Bacteria</taxon>
        <taxon>Bacillati</taxon>
        <taxon>Bacillota</taxon>
        <taxon>Clostridia</taxon>
        <taxon>Thermoanaerobacterales</taxon>
        <taxon>Thermoanaerobacterales Family III. Incertae Sedis</taxon>
        <taxon>Syntrophaceticus</taxon>
    </lineage>
</organism>
<dbReference type="InterPro" id="IPR009004">
    <property type="entry name" value="Transposase_Mu_C"/>
</dbReference>
<dbReference type="RefSeq" id="WP_052835434.1">
    <property type="nucleotide sequence ID" value="NZ_CDRZ01000194.1"/>
</dbReference>
<proteinExistence type="predicted"/>
<evidence type="ECO:0000313" key="4">
    <source>
        <dbReference type="Proteomes" id="UP000046155"/>
    </source>
</evidence>
<dbReference type="SUPFAM" id="SSF50610">
    <property type="entry name" value="mu transposase, C-terminal domain"/>
    <property type="match status" value="1"/>
</dbReference>
<gene>
    <name evidence="3" type="ORF">SSCH_2730002</name>
</gene>